<dbReference type="Pfam" id="PF00528">
    <property type="entry name" value="BPD_transp_1"/>
    <property type="match status" value="1"/>
</dbReference>
<evidence type="ECO:0000256" key="5">
    <source>
        <dbReference type="ARBA" id="ARBA00022989"/>
    </source>
</evidence>
<dbReference type="GO" id="GO:0055085">
    <property type="term" value="P:transmembrane transport"/>
    <property type="evidence" value="ECO:0007669"/>
    <property type="project" value="InterPro"/>
</dbReference>
<feature type="transmembrane region" description="Helical" evidence="7">
    <location>
        <begin position="105"/>
        <end position="127"/>
    </location>
</feature>
<dbReference type="PROSITE" id="PS50928">
    <property type="entry name" value="ABC_TM1"/>
    <property type="match status" value="1"/>
</dbReference>
<comment type="similarity">
    <text evidence="7">Belongs to the binding-protein-dependent transport system permease family.</text>
</comment>
<dbReference type="InterPro" id="IPR035906">
    <property type="entry name" value="MetI-like_sf"/>
</dbReference>
<keyword evidence="4 7" id="KW-0812">Transmembrane</keyword>
<feature type="transmembrane region" description="Helical" evidence="7">
    <location>
        <begin position="139"/>
        <end position="160"/>
    </location>
</feature>
<evidence type="ECO:0000256" key="6">
    <source>
        <dbReference type="ARBA" id="ARBA00023136"/>
    </source>
</evidence>
<dbReference type="InterPro" id="IPR000515">
    <property type="entry name" value="MetI-like"/>
</dbReference>
<evidence type="ECO:0000256" key="7">
    <source>
        <dbReference type="RuleBase" id="RU363032"/>
    </source>
</evidence>
<keyword evidence="2 7" id="KW-0813">Transport</keyword>
<evidence type="ECO:0000256" key="4">
    <source>
        <dbReference type="ARBA" id="ARBA00022692"/>
    </source>
</evidence>
<keyword evidence="6 7" id="KW-0472">Membrane</keyword>
<dbReference type="EMBL" id="DRTH01000220">
    <property type="protein sequence ID" value="HHF08849.1"/>
    <property type="molecule type" value="Genomic_DNA"/>
</dbReference>
<feature type="transmembrane region" description="Helical" evidence="7">
    <location>
        <begin position="75"/>
        <end position="98"/>
    </location>
</feature>
<evidence type="ECO:0000256" key="3">
    <source>
        <dbReference type="ARBA" id="ARBA00022475"/>
    </source>
</evidence>
<dbReference type="Gene3D" id="1.10.3720.10">
    <property type="entry name" value="MetI-like"/>
    <property type="match status" value="1"/>
</dbReference>
<feature type="non-terminal residue" evidence="9">
    <location>
        <position position="212"/>
    </location>
</feature>
<gene>
    <name evidence="9" type="ORF">ENL26_03680</name>
</gene>
<evidence type="ECO:0000259" key="8">
    <source>
        <dbReference type="PROSITE" id="PS50928"/>
    </source>
</evidence>
<feature type="transmembrane region" description="Helical" evidence="7">
    <location>
        <begin position="181"/>
        <end position="206"/>
    </location>
</feature>
<keyword evidence="5 7" id="KW-1133">Transmembrane helix</keyword>
<organism evidence="9">
    <name type="scientific">Kosmotoga arenicorallina</name>
    <dbReference type="NCBI Taxonomy" id="688066"/>
    <lineage>
        <taxon>Bacteria</taxon>
        <taxon>Thermotogati</taxon>
        <taxon>Thermotogota</taxon>
        <taxon>Thermotogae</taxon>
        <taxon>Kosmotogales</taxon>
        <taxon>Kosmotogaceae</taxon>
        <taxon>Kosmotoga</taxon>
    </lineage>
</organism>
<evidence type="ECO:0000256" key="1">
    <source>
        <dbReference type="ARBA" id="ARBA00004651"/>
    </source>
</evidence>
<accession>A0A7C5HWY9</accession>
<dbReference type="CDD" id="cd06261">
    <property type="entry name" value="TM_PBP2"/>
    <property type="match status" value="1"/>
</dbReference>
<sequence>MKTKKSKIVLTYIFLSIMLVVIIFPVYYAFTMSTFNSKEAYSFPPRFLPSTHIWENYKTAWTTVNMGRLIFNSSFISVTVALAKIGLSIMAAFAFTYFGEFKGKFFFFTTILITHMLPLPIRIVPTYDLMRSFGWINTYYALTIPFFASATGTLLFRQLFLTVPPSLSDAARIDGAGPMRFLVNVLIPLSKTNIGALFLIEFTYMWNVYLWP</sequence>
<name>A0A7C5HWY9_9BACT</name>
<evidence type="ECO:0000313" key="9">
    <source>
        <dbReference type="EMBL" id="HHF08849.1"/>
    </source>
</evidence>
<feature type="domain" description="ABC transmembrane type-1" evidence="8">
    <location>
        <begin position="70"/>
        <end position="212"/>
    </location>
</feature>
<dbReference type="PANTHER" id="PTHR43744:SF8">
    <property type="entry name" value="SN-GLYCEROL-3-PHOSPHATE TRANSPORT SYSTEM PERMEASE PROTEIN UGPE"/>
    <property type="match status" value="1"/>
</dbReference>
<feature type="transmembrane region" description="Helical" evidence="7">
    <location>
        <begin position="12"/>
        <end position="30"/>
    </location>
</feature>
<dbReference type="GO" id="GO:0005886">
    <property type="term" value="C:plasma membrane"/>
    <property type="evidence" value="ECO:0007669"/>
    <property type="project" value="UniProtKB-SubCell"/>
</dbReference>
<dbReference type="Proteomes" id="UP000886129">
    <property type="component" value="Unassembled WGS sequence"/>
</dbReference>
<reference evidence="9" key="1">
    <citation type="journal article" date="2020" name="mSystems">
        <title>Genome- and Community-Level Interaction Insights into Carbon Utilization and Element Cycling Functions of Hydrothermarchaeota in Hydrothermal Sediment.</title>
        <authorList>
            <person name="Zhou Z."/>
            <person name="Liu Y."/>
            <person name="Xu W."/>
            <person name="Pan J."/>
            <person name="Luo Z.H."/>
            <person name="Li M."/>
        </authorList>
    </citation>
    <scope>NUCLEOTIDE SEQUENCE [LARGE SCALE GENOMIC DNA]</scope>
    <source>
        <strain evidence="9">HyVt-80</strain>
    </source>
</reference>
<keyword evidence="3" id="KW-1003">Cell membrane</keyword>
<evidence type="ECO:0000256" key="2">
    <source>
        <dbReference type="ARBA" id="ARBA00022448"/>
    </source>
</evidence>
<dbReference type="SUPFAM" id="SSF161098">
    <property type="entry name" value="MetI-like"/>
    <property type="match status" value="1"/>
</dbReference>
<comment type="subcellular location">
    <subcellularLocation>
        <location evidence="1 7">Cell membrane</location>
        <topology evidence="1 7">Multi-pass membrane protein</topology>
    </subcellularLocation>
</comment>
<comment type="caution">
    <text evidence="9">The sequence shown here is derived from an EMBL/GenBank/DDBJ whole genome shotgun (WGS) entry which is preliminary data.</text>
</comment>
<dbReference type="AlphaFoldDB" id="A0A7C5HWY9"/>
<proteinExistence type="inferred from homology"/>
<dbReference type="PANTHER" id="PTHR43744">
    <property type="entry name" value="ABC TRANSPORTER PERMEASE PROTEIN MG189-RELATED-RELATED"/>
    <property type="match status" value="1"/>
</dbReference>
<protein>
    <submittedName>
        <fullName evidence="9">ABC transporter permease subunit</fullName>
    </submittedName>
</protein>